<gene>
    <name evidence="7" type="ORF">SAMN04488002_1221</name>
</gene>
<evidence type="ECO:0000256" key="1">
    <source>
        <dbReference type="ARBA" id="ARBA00004141"/>
    </source>
</evidence>
<dbReference type="EMBL" id="FOYO01000001">
    <property type="protein sequence ID" value="SFR39734.1"/>
    <property type="molecule type" value="Genomic_DNA"/>
</dbReference>
<dbReference type="PANTHER" id="PTHR21716">
    <property type="entry name" value="TRANSMEMBRANE PROTEIN"/>
    <property type="match status" value="1"/>
</dbReference>
<feature type="transmembrane region" description="Helical" evidence="6">
    <location>
        <begin position="144"/>
        <end position="167"/>
    </location>
</feature>
<organism evidence="7 8">
    <name type="scientific">Litoreibacter janthinus</name>
    <dbReference type="NCBI Taxonomy" id="670154"/>
    <lineage>
        <taxon>Bacteria</taxon>
        <taxon>Pseudomonadati</taxon>
        <taxon>Pseudomonadota</taxon>
        <taxon>Alphaproteobacteria</taxon>
        <taxon>Rhodobacterales</taxon>
        <taxon>Roseobacteraceae</taxon>
        <taxon>Litoreibacter</taxon>
    </lineage>
</organism>
<dbReference type="PANTHER" id="PTHR21716:SF16">
    <property type="entry name" value="BLL1467 PROTEIN"/>
    <property type="match status" value="1"/>
</dbReference>
<feature type="transmembrane region" description="Helical" evidence="6">
    <location>
        <begin position="300"/>
        <end position="329"/>
    </location>
</feature>
<evidence type="ECO:0000313" key="8">
    <source>
        <dbReference type="Proteomes" id="UP000199658"/>
    </source>
</evidence>
<protein>
    <submittedName>
        <fullName evidence="7">Predicted PurR-regulated permease PerM</fullName>
    </submittedName>
</protein>
<dbReference type="Proteomes" id="UP000199658">
    <property type="component" value="Unassembled WGS sequence"/>
</dbReference>
<keyword evidence="4 6" id="KW-1133">Transmembrane helix</keyword>
<evidence type="ECO:0000256" key="6">
    <source>
        <dbReference type="SAM" id="Phobius"/>
    </source>
</evidence>
<evidence type="ECO:0000256" key="3">
    <source>
        <dbReference type="ARBA" id="ARBA00022692"/>
    </source>
</evidence>
<reference evidence="8" key="1">
    <citation type="submission" date="2016-10" db="EMBL/GenBank/DDBJ databases">
        <authorList>
            <person name="Varghese N."/>
            <person name="Submissions S."/>
        </authorList>
    </citation>
    <scope>NUCLEOTIDE SEQUENCE [LARGE SCALE GENOMIC DNA]</scope>
    <source>
        <strain evidence="8">DSM 26921</strain>
    </source>
</reference>
<feature type="transmembrane region" description="Helical" evidence="6">
    <location>
        <begin position="12"/>
        <end position="28"/>
    </location>
</feature>
<dbReference type="Pfam" id="PF01594">
    <property type="entry name" value="AI-2E_transport"/>
    <property type="match status" value="1"/>
</dbReference>
<dbReference type="AlphaFoldDB" id="A0A1I6GBZ6"/>
<feature type="transmembrane region" description="Helical" evidence="6">
    <location>
        <begin position="58"/>
        <end position="80"/>
    </location>
</feature>
<feature type="transmembrane region" description="Helical" evidence="6">
    <location>
        <begin position="202"/>
        <end position="225"/>
    </location>
</feature>
<dbReference type="OrthoDB" id="9799225at2"/>
<keyword evidence="5 6" id="KW-0472">Membrane</keyword>
<evidence type="ECO:0000313" key="7">
    <source>
        <dbReference type="EMBL" id="SFR39734.1"/>
    </source>
</evidence>
<comment type="similarity">
    <text evidence="2">Belongs to the autoinducer-2 exporter (AI-2E) (TC 2.A.86) family.</text>
</comment>
<dbReference type="InterPro" id="IPR002549">
    <property type="entry name" value="AI-2E-like"/>
</dbReference>
<keyword evidence="8" id="KW-1185">Reference proteome</keyword>
<feature type="transmembrane region" description="Helical" evidence="6">
    <location>
        <begin position="231"/>
        <end position="261"/>
    </location>
</feature>
<dbReference type="GO" id="GO:0016020">
    <property type="term" value="C:membrane"/>
    <property type="evidence" value="ECO:0007669"/>
    <property type="project" value="UniProtKB-SubCell"/>
</dbReference>
<evidence type="ECO:0000256" key="5">
    <source>
        <dbReference type="ARBA" id="ARBA00023136"/>
    </source>
</evidence>
<feature type="transmembrane region" description="Helical" evidence="6">
    <location>
        <begin position="34"/>
        <end position="51"/>
    </location>
</feature>
<dbReference type="STRING" id="670154.SAMN04488002_1221"/>
<dbReference type="RefSeq" id="WP_090213790.1">
    <property type="nucleotide sequence ID" value="NZ_FOYO01000001.1"/>
</dbReference>
<dbReference type="GO" id="GO:0055085">
    <property type="term" value="P:transmembrane transport"/>
    <property type="evidence" value="ECO:0007669"/>
    <property type="project" value="TreeGrafter"/>
</dbReference>
<proteinExistence type="inferred from homology"/>
<evidence type="ECO:0000256" key="4">
    <source>
        <dbReference type="ARBA" id="ARBA00022989"/>
    </source>
</evidence>
<comment type="subcellular location">
    <subcellularLocation>
        <location evidence="1">Membrane</location>
        <topology evidence="1">Multi-pass membrane protein</topology>
    </subcellularLocation>
</comment>
<evidence type="ECO:0000256" key="2">
    <source>
        <dbReference type="ARBA" id="ARBA00009773"/>
    </source>
</evidence>
<sequence length="359" mass="38235">MDDDLKSIRRSLVLLSVLAVFVVAYFARELVLPVMLGALIALTLSPANRALQRIGMSAGIGAALLMTGATLAIALAVFFASGTISEWTSDAPAIAKQLRQKLSGVNEALEVVKKASKDIEEMAGDTSDISQPVVVQPPTLLNSAVTIAASTLTTIGVALILALFLLASGDLFYRKLIAAFTSLGDKKRALSTVYDIERQVSVYLLTITLINAALGLSVTLALWALGLEYAYVWGIVAFLLNYLPVLGGIIGTLLVAAYAIVTFDSLSYALLAPLTYQVLTSSEAQFVTPYIVGRRMELNIVAVFLTVVLWGWLWGIAGAIVAVPFLLVFKVVCDHVESLKTFGTFLSPTDQSTGVANNS</sequence>
<name>A0A1I6GBZ6_9RHOB</name>
<accession>A0A1I6GBZ6</accession>
<keyword evidence="3 6" id="KW-0812">Transmembrane</keyword>